<dbReference type="SUPFAM" id="SSF46689">
    <property type="entry name" value="Homeodomain-like"/>
    <property type="match status" value="1"/>
</dbReference>
<dbReference type="InterPro" id="IPR009057">
    <property type="entry name" value="Homeodomain-like_sf"/>
</dbReference>
<keyword evidence="4" id="KW-0472">Membrane</keyword>
<evidence type="ECO:0000256" key="1">
    <source>
        <dbReference type="ARBA" id="ARBA00023015"/>
    </source>
</evidence>
<feature type="transmembrane region" description="Helical" evidence="4">
    <location>
        <begin position="270"/>
        <end position="289"/>
    </location>
</feature>
<gene>
    <name evidence="6" type="ORF">DQG23_28260</name>
</gene>
<dbReference type="PANTHER" id="PTHR43280">
    <property type="entry name" value="ARAC-FAMILY TRANSCRIPTIONAL REGULATOR"/>
    <property type="match status" value="1"/>
</dbReference>
<feature type="transmembrane region" description="Helical" evidence="4">
    <location>
        <begin position="12"/>
        <end position="36"/>
    </location>
</feature>
<keyword evidence="1" id="KW-0805">Transcription regulation</keyword>
<keyword evidence="4" id="KW-0812">Transmembrane</keyword>
<dbReference type="OrthoDB" id="2489958at2"/>
<keyword evidence="4" id="KW-1133">Transmembrane helix</keyword>
<dbReference type="InterPro" id="IPR020449">
    <property type="entry name" value="Tscrpt_reg_AraC-type_HTH"/>
</dbReference>
<evidence type="ECO:0000313" key="7">
    <source>
        <dbReference type="Proteomes" id="UP000250369"/>
    </source>
</evidence>
<keyword evidence="7" id="KW-1185">Reference proteome</keyword>
<evidence type="ECO:0000256" key="2">
    <source>
        <dbReference type="ARBA" id="ARBA00023125"/>
    </source>
</evidence>
<evidence type="ECO:0000313" key="6">
    <source>
        <dbReference type="EMBL" id="RAV16730.1"/>
    </source>
</evidence>
<dbReference type="Pfam" id="PF12833">
    <property type="entry name" value="HTH_18"/>
    <property type="match status" value="1"/>
</dbReference>
<dbReference type="PANTHER" id="PTHR43280:SF28">
    <property type="entry name" value="HTH-TYPE TRANSCRIPTIONAL ACTIVATOR RHAS"/>
    <property type="match status" value="1"/>
</dbReference>
<dbReference type="PROSITE" id="PS00041">
    <property type="entry name" value="HTH_ARAC_FAMILY_1"/>
    <property type="match status" value="1"/>
</dbReference>
<dbReference type="PRINTS" id="PR00032">
    <property type="entry name" value="HTHARAC"/>
</dbReference>
<dbReference type="RefSeq" id="WP_113034390.1">
    <property type="nucleotide sequence ID" value="NZ_QMFB01000020.1"/>
</dbReference>
<dbReference type="SMART" id="SM00342">
    <property type="entry name" value="HTH_ARAC"/>
    <property type="match status" value="1"/>
</dbReference>
<organism evidence="6 7">
    <name type="scientific">Paenibacillus contaminans</name>
    <dbReference type="NCBI Taxonomy" id="450362"/>
    <lineage>
        <taxon>Bacteria</taxon>
        <taxon>Bacillati</taxon>
        <taxon>Bacillota</taxon>
        <taxon>Bacilli</taxon>
        <taxon>Bacillales</taxon>
        <taxon>Paenibacillaceae</taxon>
        <taxon>Paenibacillus</taxon>
    </lineage>
</organism>
<dbReference type="Gene3D" id="1.10.10.60">
    <property type="entry name" value="Homeodomain-like"/>
    <property type="match status" value="2"/>
</dbReference>
<dbReference type="PROSITE" id="PS01124">
    <property type="entry name" value="HTH_ARAC_FAMILY_2"/>
    <property type="match status" value="1"/>
</dbReference>
<keyword evidence="2" id="KW-0238">DNA-binding</keyword>
<dbReference type="GO" id="GO:0003700">
    <property type="term" value="F:DNA-binding transcription factor activity"/>
    <property type="evidence" value="ECO:0007669"/>
    <property type="project" value="InterPro"/>
</dbReference>
<accession>A0A329MA79</accession>
<dbReference type="EMBL" id="QMFB01000020">
    <property type="protein sequence ID" value="RAV16730.1"/>
    <property type="molecule type" value="Genomic_DNA"/>
</dbReference>
<keyword evidence="3" id="KW-0804">Transcription</keyword>
<protein>
    <recommendedName>
        <fullName evidence="5">HTH araC/xylS-type domain-containing protein</fullName>
    </recommendedName>
</protein>
<reference evidence="6 7" key="1">
    <citation type="journal article" date="2009" name="Int. J. Syst. Evol. Microbiol.">
        <title>Paenibacillus contaminans sp. nov., isolated from a contaminated laboratory plate.</title>
        <authorList>
            <person name="Chou J.H."/>
            <person name="Lee J.H."/>
            <person name="Lin M.C."/>
            <person name="Chang P.S."/>
            <person name="Arun A.B."/>
            <person name="Young C.C."/>
            <person name="Chen W.M."/>
        </authorList>
    </citation>
    <scope>NUCLEOTIDE SEQUENCE [LARGE SCALE GENOMIC DNA]</scope>
    <source>
        <strain evidence="6 7">CKOBP-6</strain>
    </source>
</reference>
<dbReference type="AlphaFoldDB" id="A0A329MA79"/>
<proteinExistence type="predicted"/>
<feature type="domain" description="HTH araC/xylS-type" evidence="5">
    <location>
        <begin position="567"/>
        <end position="665"/>
    </location>
</feature>
<sequence>MTKDMKSYIYKVLIVLAVVSSIPLLIVSAYNINLFLTKTVELINSKNENELTRTGALMERTLQQIIDFTNSITVDSRFANIRSDYEQWKALGDISNLIYANPYVTEILYYNANENILLISNFGIERDPSNSSIPWIASVASGMSLYGIEIVEGKSKQGTHVASIVQRLPSSRGEQNFFIYNVNLDKIYASFLQELNVNAELYNYYLTDAGGKIMFHREPQKFGMNLSDIERDPKTIQMNDYKLNAFNWRLISEVNTKQLYGDVAKLKNTLIIVVAAVVVFMLVLILIGFRELYKPFHRIVLRVNENEELLRKTLLHRLLMGQIGINPDIERLTKTYARSHLVTIIKTLPSLDEIGHDPAHMRRSVVEGLDGAFRYEMFEESNETYILLFQLEHEDVNRFTTDLLLSFKEDLLERLEISIGGIHPLRDLHKSYLEAMYAYNVGRIFTLDSKLYCYNKLPMDYHHTAVETPAVEEMELAIKQQNERIFTNALNALFSEQITVVAYNLNFYTVISLFLRMYGQNSLAFLDELNKLIAEKGNMNVTAVKQFLFSKFHNFREYAVDTKDYTRKIDDFIAERYMDNFSLDEMADYIGISKQHLINVCKKSYNRTPIEYLNEYRVEKAKHLLSNTSTKIAEIGLKTGFNSNSYFARVFKQYTGITPSEYKELRVNRNT</sequence>
<evidence type="ECO:0000256" key="3">
    <source>
        <dbReference type="ARBA" id="ARBA00023163"/>
    </source>
</evidence>
<evidence type="ECO:0000256" key="4">
    <source>
        <dbReference type="SAM" id="Phobius"/>
    </source>
</evidence>
<evidence type="ECO:0000259" key="5">
    <source>
        <dbReference type="PROSITE" id="PS01124"/>
    </source>
</evidence>
<dbReference type="InterPro" id="IPR018060">
    <property type="entry name" value="HTH_AraC"/>
</dbReference>
<name>A0A329MA79_9BACL</name>
<dbReference type="Proteomes" id="UP000250369">
    <property type="component" value="Unassembled WGS sequence"/>
</dbReference>
<comment type="caution">
    <text evidence="6">The sequence shown here is derived from an EMBL/GenBank/DDBJ whole genome shotgun (WGS) entry which is preliminary data.</text>
</comment>
<dbReference type="InterPro" id="IPR018062">
    <property type="entry name" value="HTH_AraC-typ_CS"/>
</dbReference>
<dbReference type="GO" id="GO:0043565">
    <property type="term" value="F:sequence-specific DNA binding"/>
    <property type="evidence" value="ECO:0007669"/>
    <property type="project" value="InterPro"/>
</dbReference>